<proteinExistence type="predicted"/>
<keyword evidence="1" id="KW-0812">Transmembrane</keyword>
<evidence type="ECO:0000313" key="2">
    <source>
        <dbReference type="EMBL" id="GAA1909562.1"/>
    </source>
</evidence>
<protein>
    <submittedName>
        <fullName evidence="2">Uncharacterized protein</fullName>
    </submittedName>
</protein>
<keyword evidence="1" id="KW-0472">Membrane</keyword>
<accession>A0ABP5ACK8</accession>
<keyword evidence="1" id="KW-1133">Transmembrane helix</keyword>
<organism evidence="2 3">
    <name type="scientific">Nocardioides lentus</name>
    <dbReference type="NCBI Taxonomy" id="338077"/>
    <lineage>
        <taxon>Bacteria</taxon>
        <taxon>Bacillati</taxon>
        <taxon>Actinomycetota</taxon>
        <taxon>Actinomycetes</taxon>
        <taxon>Propionibacteriales</taxon>
        <taxon>Nocardioidaceae</taxon>
        <taxon>Nocardioides</taxon>
    </lineage>
</organism>
<comment type="caution">
    <text evidence="2">The sequence shown here is derived from an EMBL/GenBank/DDBJ whole genome shotgun (WGS) entry which is preliminary data.</text>
</comment>
<sequence length="72" mass="7977">MADQPVTAWTIARGIILAVVVIVAVVFVGGAIVGGISSRQDADRRDRIACEQENDRWRERGVPERVRDCDEL</sequence>
<gene>
    <name evidence="2" type="ORF">GCM10009737_08580</name>
</gene>
<dbReference type="Proteomes" id="UP001501612">
    <property type="component" value="Unassembled WGS sequence"/>
</dbReference>
<feature type="transmembrane region" description="Helical" evidence="1">
    <location>
        <begin position="15"/>
        <end position="37"/>
    </location>
</feature>
<evidence type="ECO:0000313" key="3">
    <source>
        <dbReference type="Proteomes" id="UP001501612"/>
    </source>
</evidence>
<dbReference type="RefSeq" id="WP_344004235.1">
    <property type="nucleotide sequence ID" value="NZ_BAAAMY010000002.1"/>
</dbReference>
<dbReference type="EMBL" id="BAAAMY010000002">
    <property type="protein sequence ID" value="GAA1909562.1"/>
    <property type="molecule type" value="Genomic_DNA"/>
</dbReference>
<evidence type="ECO:0000256" key="1">
    <source>
        <dbReference type="SAM" id="Phobius"/>
    </source>
</evidence>
<name>A0ABP5ACK8_9ACTN</name>
<reference evidence="3" key="1">
    <citation type="journal article" date="2019" name="Int. J. Syst. Evol. Microbiol.">
        <title>The Global Catalogue of Microorganisms (GCM) 10K type strain sequencing project: providing services to taxonomists for standard genome sequencing and annotation.</title>
        <authorList>
            <consortium name="The Broad Institute Genomics Platform"/>
            <consortium name="The Broad Institute Genome Sequencing Center for Infectious Disease"/>
            <person name="Wu L."/>
            <person name="Ma J."/>
        </authorList>
    </citation>
    <scope>NUCLEOTIDE SEQUENCE [LARGE SCALE GENOMIC DNA]</scope>
    <source>
        <strain evidence="3">JCM 14046</strain>
    </source>
</reference>
<keyword evidence="3" id="KW-1185">Reference proteome</keyword>